<dbReference type="GO" id="GO:0005634">
    <property type="term" value="C:nucleus"/>
    <property type="evidence" value="ECO:0007669"/>
    <property type="project" value="TreeGrafter"/>
</dbReference>
<dbReference type="InterPro" id="IPR013087">
    <property type="entry name" value="Znf_C2H2_type"/>
</dbReference>
<dbReference type="Proteomes" id="UP000268014">
    <property type="component" value="Unassembled WGS sequence"/>
</dbReference>
<evidence type="ECO:0000313" key="11">
    <source>
        <dbReference type="WBParaSite" id="HPLM_0001519001-mRNA-1"/>
    </source>
</evidence>
<evidence type="ECO:0000259" key="8">
    <source>
        <dbReference type="PROSITE" id="PS50157"/>
    </source>
</evidence>
<feature type="transmembrane region" description="Helical" evidence="7">
    <location>
        <begin position="77"/>
        <end position="101"/>
    </location>
</feature>
<evidence type="ECO:0000256" key="1">
    <source>
        <dbReference type="ARBA" id="ARBA00022723"/>
    </source>
</evidence>
<evidence type="ECO:0000256" key="3">
    <source>
        <dbReference type="ARBA" id="ARBA00022771"/>
    </source>
</evidence>
<dbReference type="PROSITE" id="PS00028">
    <property type="entry name" value="ZINC_FINGER_C2H2_1"/>
    <property type="match status" value="2"/>
</dbReference>
<dbReference type="Pfam" id="PF00096">
    <property type="entry name" value="zf-C2H2"/>
    <property type="match status" value="1"/>
</dbReference>
<name>A0A158QQK5_HAEPC</name>
<dbReference type="OrthoDB" id="654211at2759"/>
<evidence type="ECO:0000313" key="9">
    <source>
        <dbReference type="EMBL" id="VDO55693.1"/>
    </source>
</evidence>
<evidence type="ECO:0000256" key="7">
    <source>
        <dbReference type="SAM" id="Phobius"/>
    </source>
</evidence>
<dbReference type="FunFam" id="3.30.160.60:FF:000125">
    <property type="entry name" value="Putative zinc finger protein 143"/>
    <property type="match status" value="1"/>
</dbReference>
<dbReference type="GO" id="GO:0000981">
    <property type="term" value="F:DNA-binding transcription factor activity, RNA polymerase II-specific"/>
    <property type="evidence" value="ECO:0007669"/>
    <property type="project" value="TreeGrafter"/>
</dbReference>
<evidence type="ECO:0000256" key="5">
    <source>
        <dbReference type="PROSITE-ProRule" id="PRU00042"/>
    </source>
</evidence>
<keyword evidence="4" id="KW-0862">Zinc</keyword>
<keyword evidence="7" id="KW-0812">Transmembrane</keyword>
<dbReference type="AlphaFoldDB" id="A0A158QQK5"/>
<protein>
    <submittedName>
        <fullName evidence="11">C2H2-type domain-containing protein</fullName>
    </submittedName>
</protein>
<gene>
    <name evidence="9" type="ORF">HPLM_LOCUS15182</name>
</gene>
<keyword evidence="1" id="KW-0479">Metal-binding</keyword>
<dbReference type="InterPro" id="IPR036236">
    <property type="entry name" value="Znf_C2H2_sf"/>
</dbReference>
<accession>A0A158QQK5</accession>
<evidence type="ECO:0000313" key="10">
    <source>
        <dbReference type="Proteomes" id="UP000268014"/>
    </source>
</evidence>
<dbReference type="GO" id="GO:0005694">
    <property type="term" value="C:chromosome"/>
    <property type="evidence" value="ECO:0007669"/>
    <property type="project" value="UniProtKB-ARBA"/>
</dbReference>
<feature type="region of interest" description="Disordered" evidence="6">
    <location>
        <begin position="150"/>
        <end position="170"/>
    </location>
</feature>
<keyword evidence="7" id="KW-0472">Membrane</keyword>
<dbReference type="Gene3D" id="3.30.160.60">
    <property type="entry name" value="Classic Zinc Finger"/>
    <property type="match status" value="2"/>
</dbReference>
<keyword evidence="10" id="KW-1185">Reference proteome</keyword>
<sequence>MHTNLIDNDLSNDSRNLGQKGEERDRGWARKRKARTETDEVSETRSVAAHWWLTDDGCGGCDDDVGGPTDATERADLWLAGWLAAAAAAGAATAVIVCLHYTHRIGWMNGRTARSRNRVKKDRVYLGNQHACIGQRMNGQVECENFEDRTDELADDGDSSPSPSEDTKYDFPLTEMSYDNDSDKPFICEHTNCNKRFANKFLLKKHQFIHTGLRPHTCPYCSKRFNRKDNLLRHKKTHLQTSVVEDRRSLPEAFSGLFPAFSSTMGLDLKMDGLDAIKIEPLDAFRVENNED</sequence>
<dbReference type="PANTHER" id="PTHR14196:SF12">
    <property type="entry name" value="ZINC FINGER PROTEIN 208-LIKE"/>
    <property type="match status" value="1"/>
</dbReference>
<keyword evidence="3 5" id="KW-0863">Zinc-finger</keyword>
<reference evidence="9 10" key="2">
    <citation type="submission" date="2018-11" db="EMBL/GenBank/DDBJ databases">
        <authorList>
            <consortium name="Pathogen Informatics"/>
        </authorList>
    </citation>
    <scope>NUCLEOTIDE SEQUENCE [LARGE SCALE GENOMIC DNA]</scope>
    <source>
        <strain evidence="9 10">MHpl1</strain>
    </source>
</reference>
<dbReference type="GO" id="GO:0008270">
    <property type="term" value="F:zinc ion binding"/>
    <property type="evidence" value="ECO:0007669"/>
    <property type="project" value="UniProtKB-KW"/>
</dbReference>
<dbReference type="GO" id="GO:0045893">
    <property type="term" value="P:positive regulation of DNA-templated transcription"/>
    <property type="evidence" value="ECO:0007669"/>
    <property type="project" value="UniProtKB-ARBA"/>
</dbReference>
<organism evidence="11">
    <name type="scientific">Haemonchus placei</name>
    <name type="common">Barber's pole worm</name>
    <dbReference type="NCBI Taxonomy" id="6290"/>
    <lineage>
        <taxon>Eukaryota</taxon>
        <taxon>Metazoa</taxon>
        <taxon>Ecdysozoa</taxon>
        <taxon>Nematoda</taxon>
        <taxon>Chromadorea</taxon>
        <taxon>Rhabditida</taxon>
        <taxon>Rhabditina</taxon>
        <taxon>Rhabditomorpha</taxon>
        <taxon>Strongyloidea</taxon>
        <taxon>Trichostrongylidae</taxon>
        <taxon>Haemonchus</taxon>
    </lineage>
</organism>
<dbReference type="FunFam" id="3.30.160.60:FF:001732">
    <property type="entry name" value="Zgc:162936"/>
    <property type="match status" value="1"/>
</dbReference>
<dbReference type="SMART" id="SM00355">
    <property type="entry name" value="ZnF_C2H2"/>
    <property type="match status" value="2"/>
</dbReference>
<proteinExistence type="predicted"/>
<feature type="compositionally biased region" description="Polar residues" evidence="6">
    <location>
        <begin position="1"/>
        <end position="17"/>
    </location>
</feature>
<feature type="domain" description="C2H2-type" evidence="8">
    <location>
        <begin position="216"/>
        <end position="238"/>
    </location>
</feature>
<dbReference type="PROSITE" id="PS50157">
    <property type="entry name" value="ZINC_FINGER_C2H2_2"/>
    <property type="match status" value="2"/>
</dbReference>
<dbReference type="STRING" id="6290.A0A158QQK5"/>
<evidence type="ECO:0000256" key="6">
    <source>
        <dbReference type="SAM" id="MobiDB-lite"/>
    </source>
</evidence>
<dbReference type="InterPro" id="IPR050717">
    <property type="entry name" value="C2H2-ZF_Transcription_Reg"/>
</dbReference>
<dbReference type="PANTHER" id="PTHR14196">
    <property type="entry name" value="ODD-SKIPPED - RELATED"/>
    <property type="match status" value="1"/>
</dbReference>
<evidence type="ECO:0000256" key="4">
    <source>
        <dbReference type="ARBA" id="ARBA00022833"/>
    </source>
</evidence>
<dbReference type="EMBL" id="UZAF01018871">
    <property type="protein sequence ID" value="VDO55693.1"/>
    <property type="molecule type" value="Genomic_DNA"/>
</dbReference>
<feature type="domain" description="C2H2-type" evidence="8">
    <location>
        <begin position="186"/>
        <end position="215"/>
    </location>
</feature>
<keyword evidence="7" id="KW-1133">Transmembrane helix</keyword>
<dbReference type="SUPFAM" id="SSF57667">
    <property type="entry name" value="beta-beta-alpha zinc fingers"/>
    <property type="match status" value="1"/>
</dbReference>
<dbReference type="GO" id="GO:0000977">
    <property type="term" value="F:RNA polymerase II transcription regulatory region sequence-specific DNA binding"/>
    <property type="evidence" value="ECO:0007669"/>
    <property type="project" value="TreeGrafter"/>
</dbReference>
<evidence type="ECO:0000256" key="2">
    <source>
        <dbReference type="ARBA" id="ARBA00022737"/>
    </source>
</evidence>
<reference evidence="11" key="1">
    <citation type="submission" date="2016-04" db="UniProtKB">
        <authorList>
            <consortium name="WormBaseParasite"/>
        </authorList>
    </citation>
    <scope>IDENTIFICATION</scope>
</reference>
<dbReference type="WBParaSite" id="HPLM_0001519001-mRNA-1">
    <property type="protein sequence ID" value="HPLM_0001519001-mRNA-1"/>
    <property type="gene ID" value="HPLM_0001519001"/>
</dbReference>
<feature type="region of interest" description="Disordered" evidence="6">
    <location>
        <begin position="1"/>
        <end position="41"/>
    </location>
</feature>
<keyword evidence="2" id="KW-0677">Repeat</keyword>